<dbReference type="GO" id="GO:0050684">
    <property type="term" value="P:regulation of mRNA processing"/>
    <property type="evidence" value="ECO:0007669"/>
    <property type="project" value="TreeGrafter"/>
</dbReference>
<feature type="compositionally biased region" description="Basic and acidic residues" evidence="9">
    <location>
        <begin position="449"/>
        <end position="464"/>
    </location>
</feature>
<evidence type="ECO:0000256" key="3">
    <source>
        <dbReference type="ARBA" id="ARBA00022679"/>
    </source>
</evidence>
<evidence type="ECO:0000256" key="7">
    <source>
        <dbReference type="ARBA" id="ARBA00047899"/>
    </source>
</evidence>
<evidence type="ECO:0000256" key="4">
    <source>
        <dbReference type="ARBA" id="ARBA00022741"/>
    </source>
</evidence>
<dbReference type="GeneID" id="25727136"/>
<organism evidence="11 12">
    <name type="scientific">Monoraphidium neglectum</name>
    <dbReference type="NCBI Taxonomy" id="145388"/>
    <lineage>
        <taxon>Eukaryota</taxon>
        <taxon>Viridiplantae</taxon>
        <taxon>Chlorophyta</taxon>
        <taxon>core chlorophytes</taxon>
        <taxon>Chlorophyceae</taxon>
        <taxon>CS clade</taxon>
        <taxon>Sphaeropleales</taxon>
        <taxon>Selenastraceae</taxon>
        <taxon>Monoraphidium</taxon>
    </lineage>
</organism>
<feature type="domain" description="Protein kinase" evidence="10">
    <location>
        <begin position="29"/>
        <end position="447"/>
    </location>
</feature>
<dbReference type="EMBL" id="KK102367">
    <property type="protein sequence ID" value="KIY97947.1"/>
    <property type="molecule type" value="Genomic_DNA"/>
</dbReference>
<evidence type="ECO:0000256" key="8">
    <source>
        <dbReference type="ARBA" id="ARBA00048679"/>
    </source>
</evidence>
<keyword evidence="6" id="KW-0067">ATP-binding</keyword>
<dbReference type="Proteomes" id="UP000054498">
    <property type="component" value="Unassembled WGS sequence"/>
</dbReference>
<evidence type="ECO:0000259" key="10">
    <source>
        <dbReference type="PROSITE" id="PS50011"/>
    </source>
</evidence>
<comment type="catalytic activity">
    <reaction evidence="7">
        <text>L-threonyl-[protein] + ATP = O-phospho-L-threonyl-[protein] + ADP + H(+)</text>
        <dbReference type="Rhea" id="RHEA:46608"/>
        <dbReference type="Rhea" id="RHEA-COMP:11060"/>
        <dbReference type="Rhea" id="RHEA-COMP:11605"/>
        <dbReference type="ChEBI" id="CHEBI:15378"/>
        <dbReference type="ChEBI" id="CHEBI:30013"/>
        <dbReference type="ChEBI" id="CHEBI:30616"/>
        <dbReference type="ChEBI" id="CHEBI:61977"/>
        <dbReference type="ChEBI" id="CHEBI:456216"/>
        <dbReference type="EC" id="2.7.11.1"/>
    </reaction>
</comment>
<dbReference type="PANTHER" id="PTHR47634:SF9">
    <property type="entry name" value="PROTEIN KINASE DOMAIN-CONTAINING PROTEIN-RELATED"/>
    <property type="match status" value="1"/>
</dbReference>
<gene>
    <name evidence="11" type="ORF">MNEG_10016</name>
</gene>
<dbReference type="PROSITE" id="PS50011">
    <property type="entry name" value="PROTEIN_KINASE_DOM"/>
    <property type="match status" value="1"/>
</dbReference>
<keyword evidence="2" id="KW-0723">Serine/threonine-protein kinase</keyword>
<dbReference type="OrthoDB" id="5979581at2759"/>
<evidence type="ECO:0000256" key="2">
    <source>
        <dbReference type="ARBA" id="ARBA00022527"/>
    </source>
</evidence>
<dbReference type="Pfam" id="PF00069">
    <property type="entry name" value="Pkinase"/>
    <property type="match status" value="1"/>
</dbReference>
<sequence>MYGAAASDVVRGVAHDVFKKGDSLAGGRYRLDSKIADGRFASIWLGSDSARSGAPVVLKLLESGDAPTYSAGAREAAAHTAAGRHPNIARLLATFEHRSKGGRHACMVMEPLGSSLEEAAALCGGGLGMGLPLGAVRGAARQALAALDHLHRQQRYAHMAVTPSNLLLDKPFRSLAPPPPSNPLEALWRSFQAAWGQVSNAAANPDPGVTAAAAAAAAAASTSGSGGNGGDSYSEASLSRAAVKLCDFGRALPLDRLGEPQGREPLMIFASPGYRPPEEVLGLEYRGPSYDMWNLGCTLFSLATGSDLFHPERGPSGADQGEGQGPGSGRDGGSGGGGPAGGGGRRFWAEFDGNDAHLAQMVATLGRIPREMVKASPLRRVYFLPSGRLRVEARYDIERCPLAQLLAEGHGLEEDEAAGFAGFLAPLLEVAPERRPSAADMLRHKWLQEAKEDGGGDGGGKERMAAAGAAEPERDGAAQGDGKGTRRRGWWWGRR</sequence>
<evidence type="ECO:0000256" key="6">
    <source>
        <dbReference type="ARBA" id="ARBA00022840"/>
    </source>
</evidence>
<proteinExistence type="predicted"/>
<dbReference type="Gene3D" id="1.10.510.10">
    <property type="entry name" value="Transferase(Phosphotransferase) domain 1"/>
    <property type="match status" value="1"/>
</dbReference>
<name>A0A0D2JEE3_9CHLO</name>
<reference evidence="11 12" key="1">
    <citation type="journal article" date="2013" name="BMC Genomics">
        <title>Reconstruction of the lipid metabolism for the microalga Monoraphidium neglectum from its genome sequence reveals characteristics suitable for biofuel production.</title>
        <authorList>
            <person name="Bogen C."/>
            <person name="Al-Dilaimi A."/>
            <person name="Albersmeier A."/>
            <person name="Wichmann J."/>
            <person name="Grundmann M."/>
            <person name="Rupp O."/>
            <person name="Lauersen K.J."/>
            <person name="Blifernez-Klassen O."/>
            <person name="Kalinowski J."/>
            <person name="Goesmann A."/>
            <person name="Mussgnug J.H."/>
            <person name="Kruse O."/>
        </authorList>
    </citation>
    <scope>NUCLEOTIDE SEQUENCE [LARGE SCALE GENOMIC DNA]</scope>
    <source>
        <strain evidence="11 12">SAG 48.87</strain>
    </source>
</reference>
<dbReference type="PANTHER" id="PTHR47634">
    <property type="entry name" value="PROTEIN KINASE DOMAIN-CONTAINING PROTEIN-RELATED"/>
    <property type="match status" value="1"/>
</dbReference>
<evidence type="ECO:0000256" key="5">
    <source>
        <dbReference type="ARBA" id="ARBA00022777"/>
    </source>
</evidence>
<feature type="region of interest" description="Disordered" evidence="9">
    <location>
        <begin position="308"/>
        <end position="345"/>
    </location>
</feature>
<dbReference type="GO" id="GO:0004674">
    <property type="term" value="F:protein serine/threonine kinase activity"/>
    <property type="evidence" value="ECO:0007669"/>
    <property type="project" value="UniProtKB-KW"/>
</dbReference>
<keyword evidence="12" id="KW-1185">Reference proteome</keyword>
<dbReference type="KEGG" id="mng:MNEG_10016"/>
<dbReference type="EC" id="2.7.11.1" evidence="1"/>
<keyword evidence="4" id="KW-0547">Nucleotide-binding</keyword>
<feature type="region of interest" description="Disordered" evidence="9">
    <location>
        <begin position="449"/>
        <end position="495"/>
    </location>
</feature>
<dbReference type="SMART" id="SM00220">
    <property type="entry name" value="S_TKc"/>
    <property type="match status" value="1"/>
</dbReference>
<dbReference type="GO" id="GO:0000245">
    <property type="term" value="P:spliceosomal complex assembly"/>
    <property type="evidence" value="ECO:0007669"/>
    <property type="project" value="TreeGrafter"/>
</dbReference>
<dbReference type="STRING" id="145388.A0A0D2JEE3"/>
<dbReference type="AlphaFoldDB" id="A0A0D2JEE3"/>
<feature type="compositionally biased region" description="Gly residues" evidence="9">
    <location>
        <begin position="320"/>
        <end position="345"/>
    </location>
</feature>
<dbReference type="RefSeq" id="XP_013896967.1">
    <property type="nucleotide sequence ID" value="XM_014041513.1"/>
</dbReference>
<evidence type="ECO:0000256" key="1">
    <source>
        <dbReference type="ARBA" id="ARBA00012513"/>
    </source>
</evidence>
<accession>A0A0D2JEE3</accession>
<keyword evidence="3" id="KW-0808">Transferase</keyword>
<keyword evidence="5" id="KW-0418">Kinase</keyword>
<dbReference type="InterPro" id="IPR051334">
    <property type="entry name" value="SRPK"/>
</dbReference>
<dbReference type="GO" id="GO:0005524">
    <property type="term" value="F:ATP binding"/>
    <property type="evidence" value="ECO:0007669"/>
    <property type="project" value="UniProtKB-KW"/>
</dbReference>
<protein>
    <recommendedName>
        <fullName evidence="1">non-specific serine/threonine protein kinase</fullName>
        <ecNumber evidence="1">2.7.11.1</ecNumber>
    </recommendedName>
</protein>
<dbReference type="SUPFAM" id="SSF56112">
    <property type="entry name" value="Protein kinase-like (PK-like)"/>
    <property type="match status" value="1"/>
</dbReference>
<dbReference type="Gene3D" id="3.30.200.20">
    <property type="entry name" value="Phosphorylase Kinase, domain 1"/>
    <property type="match status" value="1"/>
</dbReference>
<feature type="compositionally biased region" description="Basic residues" evidence="9">
    <location>
        <begin position="485"/>
        <end position="495"/>
    </location>
</feature>
<dbReference type="InterPro" id="IPR000719">
    <property type="entry name" value="Prot_kinase_dom"/>
</dbReference>
<dbReference type="InterPro" id="IPR011009">
    <property type="entry name" value="Kinase-like_dom_sf"/>
</dbReference>
<evidence type="ECO:0000313" key="12">
    <source>
        <dbReference type="Proteomes" id="UP000054498"/>
    </source>
</evidence>
<evidence type="ECO:0000313" key="11">
    <source>
        <dbReference type="EMBL" id="KIY97947.1"/>
    </source>
</evidence>
<comment type="catalytic activity">
    <reaction evidence="8">
        <text>L-seryl-[protein] + ATP = O-phospho-L-seryl-[protein] + ADP + H(+)</text>
        <dbReference type="Rhea" id="RHEA:17989"/>
        <dbReference type="Rhea" id="RHEA-COMP:9863"/>
        <dbReference type="Rhea" id="RHEA-COMP:11604"/>
        <dbReference type="ChEBI" id="CHEBI:15378"/>
        <dbReference type="ChEBI" id="CHEBI:29999"/>
        <dbReference type="ChEBI" id="CHEBI:30616"/>
        <dbReference type="ChEBI" id="CHEBI:83421"/>
        <dbReference type="ChEBI" id="CHEBI:456216"/>
        <dbReference type="EC" id="2.7.11.1"/>
    </reaction>
</comment>
<evidence type="ECO:0000256" key="9">
    <source>
        <dbReference type="SAM" id="MobiDB-lite"/>
    </source>
</evidence>